<keyword evidence="8" id="KW-1185">Reference proteome</keyword>
<dbReference type="PROSITE" id="PS50011">
    <property type="entry name" value="PROTEIN_KINASE_DOM"/>
    <property type="match status" value="1"/>
</dbReference>
<feature type="domain" description="Protein kinase" evidence="6">
    <location>
        <begin position="16"/>
        <end position="277"/>
    </location>
</feature>
<organism evidence="7 8">
    <name type="scientific">Paramecium sonneborni</name>
    <dbReference type="NCBI Taxonomy" id="65129"/>
    <lineage>
        <taxon>Eukaryota</taxon>
        <taxon>Sar</taxon>
        <taxon>Alveolata</taxon>
        <taxon>Ciliophora</taxon>
        <taxon>Intramacronucleata</taxon>
        <taxon>Oligohymenophorea</taxon>
        <taxon>Peniculida</taxon>
        <taxon>Parameciidae</taxon>
        <taxon>Paramecium</taxon>
    </lineage>
</organism>
<dbReference type="InterPro" id="IPR045269">
    <property type="entry name" value="Atg1-like"/>
</dbReference>
<evidence type="ECO:0000313" key="8">
    <source>
        <dbReference type="Proteomes" id="UP000692954"/>
    </source>
</evidence>
<dbReference type="GO" id="GO:0016020">
    <property type="term" value="C:membrane"/>
    <property type="evidence" value="ECO:0007669"/>
    <property type="project" value="TreeGrafter"/>
</dbReference>
<protein>
    <recommendedName>
        <fullName evidence="6">Protein kinase domain-containing protein</fullName>
    </recommendedName>
</protein>
<evidence type="ECO:0000256" key="2">
    <source>
        <dbReference type="ARBA" id="ARBA00022741"/>
    </source>
</evidence>
<accession>A0A8S1MMR0</accession>
<dbReference type="PANTHER" id="PTHR24348">
    <property type="entry name" value="SERINE/THREONINE-PROTEIN KINASE UNC-51-RELATED"/>
    <property type="match status" value="1"/>
</dbReference>
<evidence type="ECO:0000256" key="4">
    <source>
        <dbReference type="ARBA" id="ARBA00022840"/>
    </source>
</evidence>
<dbReference type="PROSITE" id="PS00108">
    <property type="entry name" value="PROTEIN_KINASE_ST"/>
    <property type="match status" value="1"/>
</dbReference>
<name>A0A8S1MMR0_9CILI</name>
<keyword evidence="1" id="KW-0808">Transferase</keyword>
<keyword evidence="3" id="KW-0418">Kinase</keyword>
<dbReference type="SMART" id="SM00220">
    <property type="entry name" value="S_TKc"/>
    <property type="match status" value="1"/>
</dbReference>
<keyword evidence="2 5" id="KW-0547">Nucleotide-binding</keyword>
<dbReference type="PROSITE" id="PS00107">
    <property type="entry name" value="PROTEIN_KINASE_ATP"/>
    <property type="match status" value="1"/>
</dbReference>
<evidence type="ECO:0000313" key="7">
    <source>
        <dbReference type="EMBL" id="CAD8079711.1"/>
    </source>
</evidence>
<evidence type="ECO:0000259" key="6">
    <source>
        <dbReference type="PROSITE" id="PS50011"/>
    </source>
</evidence>
<dbReference type="GO" id="GO:0000045">
    <property type="term" value="P:autophagosome assembly"/>
    <property type="evidence" value="ECO:0007669"/>
    <property type="project" value="TreeGrafter"/>
</dbReference>
<gene>
    <name evidence="7" type="ORF">PSON_ATCC_30995.1.T0390250</name>
</gene>
<keyword evidence="4 5" id="KW-0067">ATP-binding</keyword>
<dbReference type="GO" id="GO:0000407">
    <property type="term" value="C:phagophore assembly site"/>
    <property type="evidence" value="ECO:0007669"/>
    <property type="project" value="TreeGrafter"/>
</dbReference>
<dbReference type="GO" id="GO:0005776">
    <property type="term" value="C:autophagosome"/>
    <property type="evidence" value="ECO:0007669"/>
    <property type="project" value="TreeGrafter"/>
</dbReference>
<proteinExistence type="predicted"/>
<reference evidence="7" key="1">
    <citation type="submission" date="2021-01" db="EMBL/GenBank/DDBJ databases">
        <authorList>
            <consortium name="Genoscope - CEA"/>
            <person name="William W."/>
        </authorList>
    </citation>
    <scope>NUCLEOTIDE SEQUENCE</scope>
</reference>
<dbReference type="EMBL" id="CAJJDN010000039">
    <property type="protein sequence ID" value="CAD8079711.1"/>
    <property type="molecule type" value="Genomic_DNA"/>
</dbReference>
<evidence type="ECO:0000256" key="1">
    <source>
        <dbReference type="ARBA" id="ARBA00022679"/>
    </source>
</evidence>
<dbReference type="InterPro" id="IPR008271">
    <property type="entry name" value="Ser/Thr_kinase_AS"/>
</dbReference>
<evidence type="ECO:0000256" key="5">
    <source>
        <dbReference type="PROSITE-ProRule" id="PRU10141"/>
    </source>
</evidence>
<dbReference type="GO" id="GO:0004674">
    <property type="term" value="F:protein serine/threonine kinase activity"/>
    <property type="evidence" value="ECO:0007669"/>
    <property type="project" value="InterPro"/>
</dbReference>
<feature type="binding site" evidence="5">
    <location>
        <position position="44"/>
    </location>
    <ligand>
        <name>ATP</name>
        <dbReference type="ChEBI" id="CHEBI:30616"/>
    </ligand>
</feature>
<dbReference type="CDD" id="cd00180">
    <property type="entry name" value="PKc"/>
    <property type="match status" value="1"/>
</dbReference>
<comment type="caution">
    <text evidence="7">The sequence shown here is derived from an EMBL/GenBank/DDBJ whole genome shotgun (WGS) entry which is preliminary data.</text>
</comment>
<dbReference type="Proteomes" id="UP000692954">
    <property type="component" value="Unassembled WGS sequence"/>
</dbReference>
<dbReference type="InterPro" id="IPR000719">
    <property type="entry name" value="Prot_kinase_dom"/>
</dbReference>
<dbReference type="OrthoDB" id="4062651at2759"/>
<dbReference type="GO" id="GO:0005829">
    <property type="term" value="C:cytosol"/>
    <property type="evidence" value="ECO:0007669"/>
    <property type="project" value="TreeGrafter"/>
</dbReference>
<dbReference type="InterPro" id="IPR017441">
    <property type="entry name" value="Protein_kinase_ATP_BS"/>
</dbReference>
<dbReference type="AlphaFoldDB" id="A0A8S1MMR0"/>
<dbReference type="GO" id="GO:0010506">
    <property type="term" value="P:regulation of autophagy"/>
    <property type="evidence" value="ECO:0007669"/>
    <property type="project" value="InterPro"/>
</dbReference>
<evidence type="ECO:0000256" key="3">
    <source>
        <dbReference type="ARBA" id="ARBA00022777"/>
    </source>
</evidence>
<dbReference type="PANTHER" id="PTHR24348:SF22">
    <property type="entry name" value="NON-SPECIFIC SERINE_THREONINE PROTEIN KINASE"/>
    <property type="match status" value="1"/>
</dbReference>
<dbReference type="GO" id="GO:0005524">
    <property type="term" value="F:ATP binding"/>
    <property type="evidence" value="ECO:0007669"/>
    <property type="project" value="UniProtKB-UniRule"/>
</dbReference>
<sequence>MQSIPILQIDHLLNTFQIKAKLGKGAFGNVYKVLGPDQQIYALKCIYKRRFKEANGCVGELIMNEVNALKQLQSQFIVNLKQTFECNYEDETIFCILLEYCDNGNLLEYLQKNYTNFDQQKAIVFFKQILQGMQMIHQKRIIHRDLKLPNILVHQDQIKIADFGFCHILEEDQNQVKLNLGSLGTQAPEVLNNEPYGLKSDMFSIGVILYQLLFFSYPFSVTSKQDFLNSVTSQNPPSFKKNGKLIEKYLEDLLTKMLKKDPNERLDWHALFKSKLFQNSYSQMFGVSTIEDESIIDPIKSYIYYKQQIKTQFLESSIQKIEKTPKYIDLQSQIKFLTYTYEFSYKVHHRQVLMCIIPCFLILKQLYYKQQLYQSQNKHKIFDLALTHQYLTYQYQVVMANLQKIKQLGLIEQDWEEELINLSISSKFQTIFSQVVKKYLLSLKNEILKDSEEQKIEWQDILLQENNKSQQEIKKFISKLKFFILIHKVLSLEEIKQELFQELINDIQDKNAQLVDIYQNIVLS</sequence>
<dbReference type="Pfam" id="PF00069">
    <property type="entry name" value="Pkinase"/>
    <property type="match status" value="1"/>
</dbReference>